<evidence type="ECO:0000259" key="1">
    <source>
        <dbReference type="Pfam" id="PF01593"/>
    </source>
</evidence>
<evidence type="ECO:0000313" key="3">
    <source>
        <dbReference type="Proteomes" id="UP000792457"/>
    </source>
</evidence>
<dbReference type="Gene3D" id="3.50.50.60">
    <property type="entry name" value="FAD/NAD(P)-binding domain"/>
    <property type="match status" value="1"/>
</dbReference>
<reference evidence="2" key="1">
    <citation type="submission" date="2013-04" db="EMBL/GenBank/DDBJ databases">
        <authorList>
            <person name="Qu J."/>
            <person name="Murali S.C."/>
            <person name="Bandaranaike D."/>
            <person name="Bellair M."/>
            <person name="Blankenburg K."/>
            <person name="Chao H."/>
            <person name="Dinh H."/>
            <person name="Doddapaneni H."/>
            <person name="Downs B."/>
            <person name="Dugan-Rocha S."/>
            <person name="Elkadiri S."/>
            <person name="Gnanaolivu R.D."/>
            <person name="Hernandez B."/>
            <person name="Javaid M."/>
            <person name="Jayaseelan J.C."/>
            <person name="Lee S."/>
            <person name="Li M."/>
            <person name="Ming W."/>
            <person name="Munidasa M."/>
            <person name="Muniz J."/>
            <person name="Nguyen L."/>
            <person name="Ongeri F."/>
            <person name="Osuji N."/>
            <person name="Pu L.-L."/>
            <person name="Puazo M."/>
            <person name="Qu C."/>
            <person name="Quiroz J."/>
            <person name="Raj R."/>
            <person name="Weissenberger G."/>
            <person name="Xin Y."/>
            <person name="Zou X."/>
            <person name="Han Y."/>
            <person name="Richards S."/>
            <person name="Worley K."/>
            <person name="Muzny D."/>
            <person name="Gibbs R."/>
        </authorList>
    </citation>
    <scope>NUCLEOTIDE SEQUENCE</scope>
    <source>
        <strain evidence="2">Sampled in the wild</strain>
    </source>
</reference>
<dbReference type="PANTHER" id="PTHR10742">
    <property type="entry name" value="FLAVIN MONOAMINE OXIDASE"/>
    <property type="match status" value="1"/>
</dbReference>
<name>A0A8K0KLY3_LADFU</name>
<dbReference type="PANTHER" id="PTHR10742:SF416">
    <property type="entry name" value="SPERMINE OXIDASE"/>
    <property type="match status" value="1"/>
</dbReference>
<dbReference type="GO" id="GO:0046592">
    <property type="term" value="F:polyamine oxidase activity"/>
    <property type="evidence" value="ECO:0007669"/>
    <property type="project" value="TreeGrafter"/>
</dbReference>
<dbReference type="InterPro" id="IPR002937">
    <property type="entry name" value="Amino_oxidase"/>
</dbReference>
<dbReference type="InterPro" id="IPR050281">
    <property type="entry name" value="Flavin_monoamine_oxidase"/>
</dbReference>
<protein>
    <recommendedName>
        <fullName evidence="1">Amine oxidase domain-containing protein</fullName>
    </recommendedName>
</protein>
<gene>
    <name evidence="2" type="ORF">J437_LFUL017562</name>
</gene>
<comment type="caution">
    <text evidence="2">The sequence shown here is derived from an EMBL/GenBank/DDBJ whole genome shotgun (WGS) entry which is preliminary data.</text>
</comment>
<feature type="domain" description="Amine oxidase" evidence="1">
    <location>
        <begin position="31"/>
        <end position="253"/>
    </location>
</feature>
<dbReference type="OrthoDB" id="5046242at2759"/>
<dbReference type="Proteomes" id="UP000792457">
    <property type="component" value="Unassembled WGS sequence"/>
</dbReference>
<organism evidence="2 3">
    <name type="scientific">Ladona fulva</name>
    <name type="common">Scarce chaser dragonfly</name>
    <name type="synonym">Libellula fulva</name>
    <dbReference type="NCBI Taxonomy" id="123851"/>
    <lineage>
        <taxon>Eukaryota</taxon>
        <taxon>Metazoa</taxon>
        <taxon>Ecdysozoa</taxon>
        <taxon>Arthropoda</taxon>
        <taxon>Hexapoda</taxon>
        <taxon>Insecta</taxon>
        <taxon>Pterygota</taxon>
        <taxon>Palaeoptera</taxon>
        <taxon>Odonata</taxon>
        <taxon>Epiprocta</taxon>
        <taxon>Anisoptera</taxon>
        <taxon>Libelluloidea</taxon>
        <taxon>Libellulidae</taxon>
        <taxon>Ladona</taxon>
    </lineage>
</organism>
<proteinExistence type="predicted"/>
<accession>A0A8K0KLY3</accession>
<sequence>MVYQNDDASYCLRNDEEDSHHCDVVIIGAGIAGIAAAQMLMDGGMKNIAVLEAQSYAGGRIRSLPFKDSFLELGAQWIHGERNNIFKLAQQYNLTSNVSSEEGEGVYLREDGSIVPSEIVEETQDIVDTILEECESFARTKKCTQNPPSSVGHHLKQKFREYLDSCLNSGESKETLAIKEELYDWHLRFQVIDNACMDLENLSAKYWGNYVICSGSVHVNFCKGYTSLINELLTEIDSPKTLYLNCPVKEVIWNEIVQASVYDAAI</sequence>
<feature type="non-terminal residue" evidence="2">
    <location>
        <position position="1"/>
    </location>
</feature>
<dbReference type="EMBL" id="KZ309181">
    <property type="protein sequence ID" value="KAG8237512.1"/>
    <property type="molecule type" value="Genomic_DNA"/>
</dbReference>
<dbReference type="Gene3D" id="3.90.660.10">
    <property type="match status" value="1"/>
</dbReference>
<evidence type="ECO:0000313" key="2">
    <source>
        <dbReference type="EMBL" id="KAG8237512.1"/>
    </source>
</evidence>
<keyword evidence="3" id="KW-1185">Reference proteome</keyword>
<dbReference type="InterPro" id="IPR036188">
    <property type="entry name" value="FAD/NAD-bd_sf"/>
</dbReference>
<dbReference type="AlphaFoldDB" id="A0A8K0KLY3"/>
<dbReference type="Pfam" id="PF01593">
    <property type="entry name" value="Amino_oxidase"/>
    <property type="match status" value="1"/>
</dbReference>
<dbReference type="SUPFAM" id="SSF51905">
    <property type="entry name" value="FAD/NAD(P)-binding domain"/>
    <property type="match status" value="1"/>
</dbReference>
<reference evidence="2" key="2">
    <citation type="submission" date="2017-10" db="EMBL/GenBank/DDBJ databases">
        <title>Ladona fulva Genome sequencing and assembly.</title>
        <authorList>
            <person name="Murali S."/>
            <person name="Richards S."/>
            <person name="Bandaranaike D."/>
            <person name="Bellair M."/>
            <person name="Blankenburg K."/>
            <person name="Chao H."/>
            <person name="Dinh H."/>
            <person name="Doddapaneni H."/>
            <person name="Dugan-Rocha S."/>
            <person name="Elkadiri S."/>
            <person name="Gnanaolivu R."/>
            <person name="Hernandez B."/>
            <person name="Skinner E."/>
            <person name="Javaid M."/>
            <person name="Lee S."/>
            <person name="Li M."/>
            <person name="Ming W."/>
            <person name="Munidasa M."/>
            <person name="Muniz J."/>
            <person name="Nguyen L."/>
            <person name="Hughes D."/>
            <person name="Osuji N."/>
            <person name="Pu L.-L."/>
            <person name="Puazo M."/>
            <person name="Qu C."/>
            <person name="Quiroz J."/>
            <person name="Raj R."/>
            <person name="Weissenberger G."/>
            <person name="Xin Y."/>
            <person name="Zou X."/>
            <person name="Han Y."/>
            <person name="Worley K."/>
            <person name="Muzny D."/>
            <person name="Gibbs R."/>
        </authorList>
    </citation>
    <scope>NUCLEOTIDE SEQUENCE</scope>
    <source>
        <strain evidence="2">Sampled in the wild</strain>
    </source>
</reference>